<dbReference type="GO" id="GO:0006233">
    <property type="term" value="P:dTDP biosynthetic process"/>
    <property type="evidence" value="ECO:0007669"/>
    <property type="project" value="InterPro"/>
</dbReference>
<accession>K4LYN6</accession>
<evidence type="ECO:0000256" key="1">
    <source>
        <dbReference type="ARBA" id="ARBA00009776"/>
    </source>
</evidence>
<evidence type="ECO:0000256" key="7">
    <source>
        <dbReference type="ARBA" id="ARBA00022777"/>
    </source>
</evidence>
<dbReference type="GO" id="GO:0006235">
    <property type="term" value="P:dTTP biosynthetic process"/>
    <property type="evidence" value="ECO:0007669"/>
    <property type="project" value="UniProtKB-UniRule"/>
</dbReference>
<evidence type="ECO:0000256" key="4">
    <source>
        <dbReference type="ARBA" id="ARBA00022679"/>
    </source>
</evidence>
<dbReference type="RefSeq" id="WP_015051902.1">
    <property type="nucleotide sequence ID" value="NC_018870.1"/>
</dbReference>
<sequence length="214" mass="22794">MEGKLITLEGPDGAGKSTQVSLLASALKARGYPVLVTREPGGTRLGEEIRGLLLNPLYGEMNHVTEAMLYAGARAQLVGEVILPALAAGVTVLCDRFVDSSLAYQGYGRGLDLGMLRAINGFALKQLGSFLTILLDLPPEEGLRRAAAGRRGDRLEQEDLDFHKRVRDGYLALAASNPERIVVVAAAAPVSAVQQSVLKHALAYLEGKRKGASF</sequence>
<dbReference type="HAMAP" id="MF_00165">
    <property type="entry name" value="Thymidylate_kinase"/>
    <property type="match status" value="1"/>
</dbReference>
<evidence type="ECO:0000256" key="5">
    <source>
        <dbReference type="ARBA" id="ARBA00022727"/>
    </source>
</evidence>
<evidence type="ECO:0000256" key="2">
    <source>
        <dbReference type="ARBA" id="ARBA00012980"/>
    </source>
</evidence>
<evidence type="ECO:0000256" key="3">
    <source>
        <dbReference type="ARBA" id="ARBA00017144"/>
    </source>
</evidence>
<keyword evidence="8 11" id="KW-0067">ATP-binding</keyword>
<dbReference type="InterPro" id="IPR027417">
    <property type="entry name" value="P-loop_NTPase"/>
</dbReference>
<comment type="function">
    <text evidence="10 11">Phosphorylation of dTMP to form dTDP in both de novo and salvage pathways of dTTP synthesis.</text>
</comment>
<dbReference type="PANTHER" id="PTHR10344:SF4">
    <property type="entry name" value="UMP-CMP KINASE 2, MITOCHONDRIAL"/>
    <property type="match status" value="1"/>
</dbReference>
<dbReference type="InterPro" id="IPR018095">
    <property type="entry name" value="Thymidylate_kin_CS"/>
</dbReference>
<dbReference type="InterPro" id="IPR039430">
    <property type="entry name" value="Thymidylate_kin-like_dom"/>
</dbReference>
<dbReference type="STRING" id="1089553.Tph_c28790"/>
<evidence type="ECO:0000256" key="8">
    <source>
        <dbReference type="ARBA" id="ARBA00022840"/>
    </source>
</evidence>
<proteinExistence type="inferred from homology"/>
<protein>
    <recommendedName>
        <fullName evidence="3 11">Thymidylate kinase</fullName>
        <ecNumber evidence="2 11">2.7.4.9</ecNumber>
    </recommendedName>
    <alternativeName>
        <fullName evidence="11">dTMP kinase</fullName>
    </alternativeName>
</protein>
<dbReference type="FunFam" id="3.40.50.300:FF:000225">
    <property type="entry name" value="Thymidylate kinase"/>
    <property type="match status" value="1"/>
</dbReference>
<comment type="similarity">
    <text evidence="1 11">Belongs to the thymidylate kinase family.</text>
</comment>
<reference evidence="13 14" key="1">
    <citation type="journal article" date="2012" name="BMC Genomics">
        <title>Genome-guided analysis of physiological and morphological traits of the fermentative acetate oxidizer Thermacetogenium phaeum.</title>
        <authorList>
            <person name="Oehler D."/>
            <person name="Poehlein A."/>
            <person name="Leimbach A."/>
            <person name="Muller N."/>
            <person name="Daniel R."/>
            <person name="Gottschalk G."/>
            <person name="Schink B."/>
        </authorList>
    </citation>
    <scope>NUCLEOTIDE SEQUENCE [LARGE SCALE GENOMIC DNA]</scope>
    <source>
        <strain evidence="14">ATCC BAA-254 / DSM 26808 / PB</strain>
    </source>
</reference>
<dbReference type="NCBIfam" id="TIGR00041">
    <property type="entry name" value="DTMP_kinase"/>
    <property type="match status" value="1"/>
</dbReference>
<keyword evidence="6 11" id="KW-0547">Nucleotide-binding</keyword>
<dbReference type="CDD" id="cd01672">
    <property type="entry name" value="TMPK"/>
    <property type="match status" value="1"/>
</dbReference>
<dbReference type="eggNOG" id="COG0125">
    <property type="taxonomic scope" value="Bacteria"/>
</dbReference>
<keyword evidence="14" id="KW-1185">Reference proteome</keyword>
<dbReference type="HOGENOM" id="CLU_049131_0_2_9"/>
<name>K4LYN6_THEPS</name>
<dbReference type="KEGG" id="tpz:Tph_c28790"/>
<evidence type="ECO:0000256" key="6">
    <source>
        <dbReference type="ARBA" id="ARBA00022741"/>
    </source>
</evidence>
<dbReference type="AlphaFoldDB" id="K4LYN6"/>
<feature type="binding site" evidence="11">
    <location>
        <begin position="10"/>
        <end position="17"/>
    </location>
    <ligand>
        <name>ATP</name>
        <dbReference type="ChEBI" id="CHEBI:30616"/>
    </ligand>
</feature>
<dbReference type="PANTHER" id="PTHR10344">
    <property type="entry name" value="THYMIDYLATE KINASE"/>
    <property type="match status" value="1"/>
</dbReference>
<keyword evidence="4 11" id="KW-0808">Transferase</keyword>
<comment type="catalytic activity">
    <reaction evidence="9 11">
        <text>dTMP + ATP = dTDP + ADP</text>
        <dbReference type="Rhea" id="RHEA:13517"/>
        <dbReference type="ChEBI" id="CHEBI:30616"/>
        <dbReference type="ChEBI" id="CHEBI:58369"/>
        <dbReference type="ChEBI" id="CHEBI:63528"/>
        <dbReference type="ChEBI" id="CHEBI:456216"/>
        <dbReference type="EC" id="2.7.4.9"/>
    </reaction>
</comment>
<evidence type="ECO:0000313" key="14">
    <source>
        <dbReference type="Proteomes" id="UP000000467"/>
    </source>
</evidence>
<dbReference type="InterPro" id="IPR018094">
    <property type="entry name" value="Thymidylate_kinase"/>
</dbReference>
<dbReference type="EMBL" id="CP003732">
    <property type="protein sequence ID" value="AFV13044.1"/>
    <property type="molecule type" value="Genomic_DNA"/>
</dbReference>
<dbReference type="Pfam" id="PF02223">
    <property type="entry name" value="Thymidylate_kin"/>
    <property type="match status" value="1"/>
</dbReference>
<dbReference type="GO" id="GO:0004798">
    <property type="term" value="F:dTMP kinase activity"/>
    <property type="evidence" value="ECO:0007669"/>
    <property type="project" value="UniProtKB-UniRule"/>
</dbReference>
<evidence type="ECO:0000313" key="13">
    <source>
        <dbReference type="EMBL" id="AFV13044.1"/>
    </source>
</evidence>
<dbReference type="EC" id="2.7.4.9" evidence="2 11"/>
<dbReference type="Proteomes" id="UP000000467">
    <property type="component" value="Chromosome"/>
</dbReference>
<evidence type="ECO:0000256" key="11">
    <source>
        <dbReference type="HAMAP-Rule" id="MF_00165"/>
    </source>
</evidence>
<keyword evidence="7 11" id="KW-0418">Kinase</keyword>
<dbReference type="GO" id="GO:0005829">
    <property type="term" value="C:cytosol"/>
    <property type="evidence" value="ECO:0007669"/>
    <property type="project" value="TreeGrafter"/>
</dbReference>
<feature type="domain" description="Thymidylate kinase-like" evidence="12">
    <location>
        <begin position="8"/>
        <end position="196"/>
    </location>
</feature>
<evidence type="ECO:0000256" key="9">
    <source>
        <dbReference type="ARBA" id="ARBA00048743"/>
    </source>
</evidence>
<evidence type="ECO:0000259" key="12">
    <source>
        <dbReference type="Pfam" id="PF02223"/>
    </source>
</evidence>
<dbReference type="GO" id="GO:0006227">
    <property type="term" value="P:dUDP biosynthetic process"/>
    <property type="evidence" value="ECO:0007669"/>
    <property type="project" value="TreeGrafter"/>
</dbReference>
<dbReference type="Gene3D" id="3.40.50.300">
    <property type="entry name" value="P-loop containing nucleotide triphosphate hydrolases"/>
    <property type="match status" value="1"/>
</dbReference>
<keyword evidence="5 11" id="KW-0545">Nucleotide biosynthesis</keyword>
<dbReference type="SUPFAM" id="SSF52540">
    <property type="entry name" value="P-loop containing nucleoside triphosphate hydrolases"/>
    <property type="match status" value="1"/>
</dbReference>
<organism evidence="13 14">
    <name type="scientific">Thermacetogenium phaeum (strain ATCC BAA-254 / DSM 26808 / PB)</name>
    <dbReference type="NCBI Taxonomy" id="1089553"/>
    <lineage>
        <taxon>Bacteria</taxon>
        <taxon>Bacillati</taxon>
        <taxon>Bacillota</taxon>
        <taxon>Clostridia</taxon>
        <taxon>Thermoanaerobacterales</taxon>
        <taxon>Thermoanaerobacteraceae</taxon>
        <taxon>Thermacetogenium</taxon>
    </lineage>
</organism>
<dbReference type="GO" id="GO:0005524">
    <property type="term" value="F:ATP binding"/>
    <property type="evidence" value="ECO:0007669"/>
    <property type="project" value="UniProtKB-UniRule"/>
</dbReference>
<dbReference type="OrthoDB" id="9774907at2"/>
<dbReference type="PROSITE" id="PS01331">
    <property type="entry name" value="THYMIDYLATE_KINASE"/>
    <property type="match status" value="1"/>
</dbReference>
<gene>
    <name evidence="11 13" type="primary">tmk</name>
    <name evidence="13" type="ordered locus">Tph_c28790</name>
</gene>
<evidence type="ECO:0000256" key="10">
    <source>
        <dbReference type="ARBA" id="ARBA00057735"/>
    </source>
</evidence>